<dbReference type="EC" id="3.2.2.4" evidence="2"/>
<dbReference type="AlphaFoldDB" id="A0A1H4NC08"/>
<dbReference type="SUPFAM" id="SSF102405">
    <property type="entry name" value="MCP/YpsA-like"/>
    <property type="match status" value="1"/>
</dbReference>
<dbReference type="RefSeq" id="WP_090375268.1">
    <property type="nucleotide sequence ID" value="NZ_FNSC01000001.1"/>
</dbReference>
<dbReference type="Gene3D" id="3.40.50.450">
    <property type="match status" value="1"/>
</dbReference>
<evidence type="ECO:0000256" key="2">
    <source>
        <dbReference type="ARBA" id="ARBA00011985"/>
    </source>
</evidence>
<dbReference type="Proteomes" id="UP000242849">
    <property type="component" value="Unassembled WGS sequence"/>
</dbReference>
<dbReference type="Pfam" id="PF03641">
    <property type="entry name" value="Lysine_decarbox"/>
    <property type="match status" value="1"/>
</dbReference>
<protein>
    <recommendedName>
        <fullName evidence="3">AMP nucleosidase</fullName>
        <ecNumber evidence="2">3.2.2.4</ecNumber>
    </recommendedName>
    <alternativeName>
        <fullName evidence="3">AMP nucleosidase</fullName>
    </alternativeName>
</protein>
<dbReference type="InterPro" id="IPR052341">
    <property type="entry name" value="LOG_family_nucleotidases"/>
</dbReference>
<dbReference type="InterPro" id="IPR031100">
    <property type="entry name" value="LOG_fam"/>
</dbReference>
<dbReference type="EMBL" id="FNSC01000001">
    <property type="protein sequence ID" value="SEB92801.1"/>
    <property type="molecule type" value="Genomic_DNA"/>
</dbReference>
<dbReference type="STRING" id="53406.SAMN05421553_0039"/>
<keyword evidence="5" id="KW-1185">Reference proteome</keyword>
<dbReference type="GO" id="GO:0008714">
    <property type="term" value="F:AMP nucleosidase activity"/>
    <property type="evidence" value="ECO:0007669"/>
    <property type="project" value="UniProtKB-EC"/>
</dbReference>
<sequence>MPDESDDFLSRHFQTSGVDLTTRVEELGILAAPPDSPNTKLYQAMLGTVVRMAQADRNRWDAKIMLQTLREMEHAFSALEQFKRRRKVTVFGSARTPPDHPVYHLARDLGATLAKHNLMVITGAGGGIMAAAHEGAGLENSLGFNITLPFEQGANATVQGSNNLLSFHFFFLRKLFFVKEADGLVLCPGGFGTLDEALEVLTLIQTGKSPLVPVVLLDQPGGTFWTSALSFLQEQLQDNGYILPSDMRLMRLVHSAEEATEEIAQFYRNYHSSRWLKERYVIRLNHALNQAAMQQLNNEFRDLCTHSDFQQQAHWDSEQDEPELCHMTRLAFAFNGRNHGRLRELLDLVNQPHNWAENA</sequence>
<proteinExistence type="predicted"/>
<reference evidence="5" key="1">
    <citation type="submission" date="2016-10" db="EMBL/GenBank/DDBJ databases">
        <authorList>
            <person name="Varghese N."/>
            <person name="Submissions S."/>
        </authorList>
    </citation>
    <scope>NUCLEOTIDE SEQUENCE [LARGE SCALE GENOMIC DNA]</scope>
    <source>
        <strain evidence="5">DSM 12111</strain>
    </source>
</reference>
<name>A0A1H4NC08_PSEAG</name>
<gene>
    <name evidence="4" type="ORF">SAMN05421553_0039</name>
</gene>
<dbReference type="GO" id="GO:0005829">
    <property type="term" value="C:cytosol"/>
    <property type="evidence" value="ECO:0007669"/>
    <property type="project" value="TreeGrafter"/>
</dbReference>
<evidence type="ECO:0000256" key="1">
    <source>
        <dbReference type="ARBA" id="ARBA00000274"/>
    </source>
</evidence>
<dbReference type="PANTHER" id="PTHR43393">
    <property type="entry name" value="CYTOKININ RIBOSIDE 5'-MONOPHOSPHATE PHOSPHORIBOHYDROLASE"/>
    <property type="match status" value="1"/>
</dbReference>
<dbReference type="FunFam" id="3.40.50.450:FF:000027">
    <property type="entry name" value="Possible lysine decarboxylase"/>
    <property type="match status" value="1"/>
</dbReference>
<comment type="catalytic activity">
    <reaction evidence="1">
        <text>AMP + H2O = D-ribose 5-phosphate + adenine</text>
        <dbReference type="Rhea" id="RHEA:20129"/>
        <dbReference type="ChEBI" id="CHEBI:15377"/>
        <dbReference type="ChEBI" id="CHEBI:16708"/>
        <dbReference type="ChEBI" id="CHEBI:78346"/>
        <dbReference type="ChEBI" id="CHEBI:456215"/>
        <dbReference type="EC" id="3.2.2.4"/>
    </reaction>
</comment>
<dbReference type="OrthoDB" id="9801098at2"/>
<organism evidence="4 5">
    <name type="scientific">Pseudomonas anguilliseptica</name>
    <dbReference type="NCBI Taxonomy" id="53406"/>
    <lineage>
        <taxon>Bacteria</taxon>
        <taxon>Pseudomonadati</taxon>
        <taxon>Pseudomonadota</taxon>
        <taxon>Gammaproteobacteria</taxon>
        <taxon>Pseudomonadales</taxon>
        <taxon>Pseudomonadaceae</taxon>
        <taxon>Pseudomonas</taxon>
    </lineage>
</organism>
<evidence type="ECO:0000256" key="3">
    <source>
        <dbReference type="ARBA" id="ARBA00031983"/>
    </source>
</evidence>
<evidence type="ECO:0000313" key="5">
    <source>
        <dbReference type="Proteomes" id="UP000242849"/>
    </source>
</evidence>
<dbReference type="PANTHER" id="PTHR43393:SF2">
    <property type="entry name" value="CYTOKININ RIBOSIDE 5'-MONOPHOSPHATE PHOSPHORIBOHYDROLASE"/>
    <property type="match status" value="1"/>
</dbReference>
<accession>A0A1H4NC08</accession>
<evidence type="ECO:0000313" key="4">
    <source>
        <dbReference type="EMBL" id="SEB92801.1"/>
    </source>
</evidence>